<dbReference type="AlphaFoldDB" id="A0A7W7Y9U3"/>
<dbReference type="InterPro" id="IPR050482">
    <property type="entry name" value="Sensor_HK_TwoCompSys"/>
</dbReference>
<evidence type="ECO:0000256" key="3">
    <source>
        <dbReference type="ARBA" id="ARBA00022553"/>
    </source>
</evidence>
<keyword evidence="10" id="KW-0812">Transmembrane</keyword>
<evidence type="ECO:0000256" key="5">
    <source>
        <dbReference type="ARBA" id="ARBA00022741"/>
    </source>
</evidence>
<dbReference type="Pfam" id="PF07730">
    <property type="entry name" value="HisKA_3"/>
    <property type="match status" value="1"/>
</dbReference>
<proteinExistence type="predicted"/>
<reference evidence="12 13" key="1">
    <citation type="submission" date="2020-08" db="EMBL/GenBank/DDBJ databases">
        <title>Genomic Encyclopedia of Type Strains, Phase IV (KMG-IV): sequencing the most valuable type-strain genomes for metagenomic binning, comparative biology and taxonomic classification.</title>
        <authorList>
            <person name="Goeker M."/>
        </authorList>
    </citation>
    <scope>NUCLEOTIDE SEQUENCE [LARGE SCALE GENOMIC DNA]</scope>
    <source>
        <strain evidence="12 13">DSM 12252</strain>
    </source>
</reference>
<keyword evidence="8" id="KW-0902">Two-component regulatory system</keyword>
<feature type="domain" description="Histidine kinase" evidence="11">
    <location>
        <begin position="242"/>
        <end position="433"/>
    </location>
</feature>
<keyword evidence="10" id="KW-1133">Transmembrane helix</keyword>
<sequence>MSFTFLRITERYVLRVLALGFLLVMVLLGTAGLVAVRQSQGIRRGVEQLARDQFLIARLRQDVQSEENTMTAVLHQFTQINQKRDDLVRLLAELDESDRQVSRLSGEARSLADAELWADLDKRVKSFSRESHRLLESNEPVPRDKMEILFRHHARVVELVDKLIKISSDHLAKTEHLLEQQSQELSDDSTLLLGSSTILAAICAMLTIAFARKSIQRIRWQSEELSRVSWHMLQTQEQAARRFSHELHDELGQSLAAVRANLTKGSTQDLPSLRADCLHLVDESIANVRELSQLLRPVILDDFGLDAGLRWLAEKFGQRTRLKVDYDSDFTGRLPDETETHLFRIAQEAFTNIARHAEATQVKISLTWRDQSICLTIEDNGKGLPNHSGDIIHSPSLGMVGMRARARQSGGELTATSVLPQGLRIEVVIPLQTPAV</sequence>
<keyword evidence="10" id="KW-0472">Membrane</keyword>
<keyword evidence="3" id="KW-0597">Phosphoprotein</keyword>
<dbReference type="InterPro" id="IPR011712">
    <property type="entry name" value="Sig_transdc_His_kin_sub3_dim/P"/>
</dbReference>
<evidence type="ECO:0000256" key="10">
    <source>
        <dbReference type="SAM" id="Phobius"/>
    </source>
</evidence>
<evidence type="ECO:0000256" key="8">
    <source>
        <dbReference type="ARBA" id="ARBA00023012"/>
    </source>
</evidence>
<dbReference type="GO" id="GO:0005524">
    <property type="term" value="F:ATP binding"/>
    <property type="evidence" value="ECO:0007669"/>
    <property type="project" value="UniProtKB-KW"/>
</dbReference>
<keyword evidence="4" id="KW-0808">Transferase</keyword>
<keyword evidence="13" id="KW-1185">Reference proteome</keyword>
<evidence type="ECO:0000259" key="11">
    <source>
        <dbReference type="PROSITE" id="PS50109"/>
    </source>
</evidence>
<dbReference type="PANTHER" id="PTHR24421:SF10">
    <property type="entry name" value="NITRATE_NITRITE SENSOR PROTEIN NARQ"/>
    <property type="match status" value="1"/>
</dbReference>
<protein>
    <recommendedName>
        <fullName evidence="2">histidine kinase</fullName>
        <ecNumber evidence="2">2.7.13.3</ecNumber>
    </recommendedName>
</protein>
<dbReference type="CDD" id="cd16917">
    <property type="entry name" value="HATPase_UhpB-NarQ-NarX-like"/>
    <property type="match status" value="1"/>
</dbReference>
<gene>
    <name evidence="12" type="ORF">HNQ65_001849</name>
</gene>
<dbReference type="SUPFAM" id="SSF55874">
    <property type="entry name" value="ATPase domain of HSP90 chaperone/DNA topoisomerase II/histidine kinase"/>
    <property type="match status" value="1"/>
</dbReference>
<evidence type="ECO:0000313" key="13">
    <source>
        <dbReference type="Proteomes" id="UP000590740"/>
    </source>
</evidence>
<evidence type="ECO:0000256" key="2">
    <source>
        <dbReference type="ARBA" id="ARBA00012438"/>
    </source>
</evidence>
<dbReference type="InterPro" id="IPR003594">
    <property type="entry name" value="HATPase_dom"/>
</dbReference>
<comment type="caution">
    <text evidence="12">The sequence shown here is derived from an EMBL/GenBank/DDBJ whole genome shotgun (WGS) entry which is preliminary data.</text>
</comment>
<dbReference type="GO" id="GO:0046983">
    <property type="term" value="F:protein dimerization activity"/>
    <property type="evidence" value="ECO:0007669"/>
    <property type="project" value="InterPro"/>
</dbReference>
<dbReference type="PROSITE" id="PS50109">
    <property type="entry name" value="HIS_KIN"/>
    <property type="match status" value="1"/>
</dbReference>
<dbReference type="Proteomes" id="UP000590740">
    <property type="component" value="Unassembled WGS sequence"/>
</dbReference>
<evidence type="ECO:0000256" key="7">
    <source>
        <dbReference type="ARBA" id="ARBA00022840"/>
    </source>
</evidence>
<feature type="transmembrane region" description="Helical" evidence="10">
    <location>
        <begin position="12"/>
        <end position="36"/>
    </location>
</feature>
<keyword evidence="7" id="KW-0067">ATP-binding</keyword>
<evidence type="ECO:0000256" key="1">
    <source>
        <dbReference type="ARBA" id="ARBA00000085"/>
    </source>
</evidence>
<dbReference type="InterPro" id="IPR005467">
    <property type="entry name" value="His_kinase_dom"/>
</dbReference>
<evidence type="ECO:0000313" key="12">
    <source>
        <dbReference type="EMBL" id="MBB5032272.1"/>
    </source>
</evidence>
<dbReference type="RefSeq" id="WP_184339205.1">
    <property type="nucleotide sequence ID" value="NZ_JACHIG010000003.1"/>
</dbReference>
<comment type="catalytic activity">
    <reaction evidence="1">
        <text>ATP + protein L-histidine = ADP + protein N-phospho-L-histidine.</text>
        <dbReference type="EC" id="2.7.13.3"/>
    </reaction>
</comment>
<dbReference type="GO" id="GO:0000155">
    <property type="term" value="F:phosphorelay sensor kinase activity"/>
    <property type="evidence" value="ECO:0007669"/>
    <property type="project" value="InterPro"/>
</dbReference>
<accession>A0A7W7Y9U3</accession>
<dbReference type="SMART" id="SM00387">
    <property type="entry name" value="HATPase_c"/>
    <property type="match status" value="1"/>
</dbReference>
<dbReference type="Pfam" id="PF02518">
    <property type="entry name" value="HATPase_c"/>
    <property type="match status" value="1"/>
</dbReference>
<name>A0A7W7Y9U3_9BACT</name>
<dbReference type="EMBL" id="JACHIG010000003">
    <property type="protein sequence ID" value="MBB5032272.1"/>
    <property type="molecule type" value="Genomic_DNA"/>
</dbReference>
<evidence type="ECO:0000256" key="9">
    <source>
        <dbReference type="SAM" id="Coils"/>
    </source>
</evidence>
<evidence type="ECO:0000256" key="4">
    <source>
        <dbReference type="ARBA" id="ARBA00022679"/>
    </source>
</evidence>
<dbReference type="GO" id="GO:0016020">
    <property type="term" value="C:membrane"/>
    <property type="evidence" value="ECO:0007669"/>
    <property type="project" value="InterPro"/>
</dbReference>
<keyword evidence="6 12" id="KW-0418">Kinase</keyword>
<dbReference type="Gene3D" id="3.30.565.10">
    <property type="entry name" value="Histidine kinase-like ATPase, C-terminal domain"/>
    <property type="match status" value="1"/>
</dbReference>
<keyword evidence="9" id="KW-0175">Coiled coil</keyword>
<dbReference type="PANTHER" id="PTHR24421">
    <property type="entry name" value="NITRATE/NITRITE SENSOR PROTEIN NARX-RELATED"/>
    <property type="match status" value="1"/>
</dbReference>
<feature type="coiled-coil region" evidence="9">
    <location>
        <begin position="80"/>
        <end position="107"/>
    </location>
</feature>
<dbReference type="InterPro" id="IPR036890">
    <property type="entry name" value="HATPase_C_sf"/>
</dbReference>
<keyword evidence="5" id="KW-0547">Nucleotide-binding</keyword>
<organism evidence="12 13">
    <name type="scientific">Prosthecobacter vanneervenii</name>
    <dbReference type="NCBI Taxonomy" id="48466"/>
    <lineage>
        <taxon>Bacteria</taxon>
        <taxon>Pseudomonadati</taxon>
        <taxon>Verrucomicrobiota</taxon>
        <taxon>Verrucomicrobiia</taxon>
        <taxon>Verrucomicrobiales</taxon>
        <taxon>Verrucomicrobiaceae</taxon>
        <taxon>Prosthecobacter</taxon>
    </lineage>
</organism>
<dbReference type="EC" id="2.7.13.3" evidence="2"/>
<evidence type="ECO:0000256" key="6">
    <source>
        <dbReference type="ARBA" id="ARBA00022777"/>
    </source>
</evidence>